<feature type="region of interest" description="Disordered" evidence="1">
    <location>
        <begin position="338"/>
        <end position="370"/>
    </location>
</feature>
<accession>A0AAE0MDM7</accession>
<dbReference type="Proteomes" id="UP001286456">
    <property type="component" value="Unassembled WGS sequence"/>
</dbReference>
<comment type="caution">
    <text evidence="2">The sequence shown here is derived from an EMBL/GenBank/DDBJ whole genome shotgun (WGS) entry which is preliminary data.</text>
</comment>
<feature type="compositionally biased region" description="Pro residues" evidence="1">
    <location>
        <begin position="346"/>
        <end position="360"/>
    </location>
</feature>
<evidence type="ECO:0000313" key="3">
    <source>
        <dbReference type="Proteomes" id="UP001286456"/>
    </source>
</evidence>
<name>A0AAE0MDM7_9PEZI</name>
<feature type="region of interest" description="Disordered" evidence="1">
    <location>
        <begin position="248"/>
        <end position="324"/>
    </location>
</feature>
<reference evidence="2" key="2">
    <citation type="submission" date="2023-06" db="EMBL/GenBank/DDBJ databases">
        <authorList>
            <consortium name="Lawrence Berkeley National Laboratory"/>
            <person name="Haridas S."/>
            <person name="Hensen N."/>
            <person name="Bonometti L."/>
            <person name="Westerberg I."/>
            <person name="Brannstrom I.O."/>
            <person name="Guillou S."/>
            <person name="Cros-Aarteil S."/>
            <person name="Calhoun S."/>
            <person name="Kuo A."/>
            <person name="Mondo S."/>
            <person name="Pangilinan J."/>
            <person name="Riley R."/>
            <person name="Labutti K."/>
            <person name="Andreopoulos B."/>
            <person name="Lipzen A."/>
            <person name="Chen C."/>
            <person name="Yanf M."/>
            <person name="Daum C."/>
            <person name="Ng V."/>
            <person name="Clum A."/>
            <person name="Steindorff A."/>
            <person name="Ohm R."/>
            <person name="Martin F."/>
            <person name="Silar P."/>
            <person name="Natvig D."/>
            <person name="Lalanne C."/>
            <person name="Gautier V."/>
            <person name="Ament-Velasquez S.L."/>
            <person name="Kruys A."/>
            <person name="Hutchinson M.I."/>
            <person name="Powell A.J."/>
            <person name="Barry K."/>
            <person name="Miller A.N."/>
            <person name="Grigoriev I.V."/>
            <person name="Debuchy R."/>
            <person name="Gladieux P."/>
            <person name="Thoren M.H."/>
            <person name="Johannesson H."/>
        </authorList>
    </citation>
    <scope>NUCLEOTIDE SEQUENCE</scope>
    <source>
        <strain evidence="2">SMH4131-1</strain>
    </source>
</reference>
<gene>
    <name evidence="2" type="ORF">B0T19DRAFT_156564</name>
</gene>
<dbReference type="EMBL" id="JAUEPO010000003">
    <property type="protein sequence ID" value="KAK3327214.1"/>
    <property type="molecule type" value="Genomic_DNA"/>
</dbReference>
<feature type="compositionally biased region" description="Low complexity" evidence="1">
    <location>
        <begin position="248"/>
        <end position="258"/>
    </location>
</feature>
<keyword evidence="3" id="KW-1185">Reference proteome</keyword>
<reference evidence="2" key="1">
    <citation type="journal article" date="2023" name="Mol. Phylogenet. Evol.">
        <title>Genome-scale phylogeny and comparative genomics of the fungal order Sordariales.</title>
        <authorList>
            <person name="Hensen N."/>
            <person name="Bonometti L."/>
            <person name="Westerberg I."/>
            <person name="Brannstrom I.O."/>
            <person name="Guillou S."/>
            <person name="Cros-Aarteil S."/>
            <person name="Calhoun S."/>
            <person name="Haridas S."/>
            <person name="Kuo A."/>
            <person name="Mondo S."/>
            <person name="Pangilinan J."/>
            <person name="Riley R."/>
            <person name="LaButti K."/>
            <person name="Andreopoulos B."/>
            <person name="Lipzen A."/>
            <person name="Chen C."/>
            <person name="Yan M."/>
            <person name="Daum C."/>
            <person name="Ng V."/>
            <person name="Clum A."/>
            <person name="Steindorff A."/>
            <person name="Ohm R.A."/>
            <person name="Martin F."/>
            <person name="Silar P."/>
            <person name="Natvig D.O."/>
            <person name="Lalanne C."/>
            <person name="Gautier V."/>
            <person name="Ament-Velasquez S.L."/>
            <person name="Kruys A."/>
            <person name="Hutchinson M.I."/>
            <person name="Powell A.J."/>
            <person name="Barry K."/>
            <person name="Miller A.N."/>
            <person name="Grigoriev I.V."/>
            <person name="Debuchy R."/>
            <person name="Gladieux P."/>
            <person name="Hiltunen Thoren M."/>
            <person name="Johannesson H."/>
        </authorList>
    </citation>
    <scope>NUCLEOTIDE SEQUENCE</scope>
    <source>
        <strain evidence="2">SMH4131-1</strain>
    </source>
</reference>
<feature type="compositionally biased region" description="Acidic residues" evidence="1">
    <location>
        <begin position="547"/>
        <end position="556"/>
    </location>
</feature>
<proteinExistence type="predicted"/>
<evidence type="ECO:0000313" key="2">
    <source>
        <dbReference type="EMBL" id="KAK3327214.1"/>
    </source>
</evidence>
<feature type="region of interest" description="Disordered" evidence="1">
    <location>
        <begin position="465"/>
        <end position="574"/>
    </location>
</feature>
<organism evidence="2 3">
    <name type="scientific">Cercophora scortea</name>
    <dbReference type="NCBI Taxonomy" id="314031"/>
    <lineage>
        <taxon>Eukaryota</taxon>
        <taxon>Fungi</taxon>
        <taxon>Dikarya</taxon>
        <taxon>Ascomycota</taxon>
        <taxon>Pezizomycotina</taxon>
        <taxon>Sordariomycetes</taxon>
        <taxon>Sordariomycetidae</taxon>
        <taxon>Sordariales</taxon>
        <taxon>Lasiosphaeriaceae</taxon>
        <taxon>Cercophora</taxon>
    </lineage>
</organism>
<feature type="compositionally biased region" description="Polar residues" evidence="1">
    <location>
        <begin position="299"/>
        <end position="313"/>
    </location>
</feature>
<dbReference type="AlphaFoldDB" id="A0AAE0MDM7"/>
<sequence length="691" mass="76101">MAGRRARRASVSTTATIDLSRIRWTKESSLLRPVGADEEEADWPCYVVTDAMVYRKDGKTLANPLYVGIEGPLIVRGKLEEPEEEDQQNLLKPGTKSAYIEISGIEKYSIGDPATCWVAGDAGWFEIVPAPQYEAIYREITEAITLYYGVATVYENYQAKCQERALKKKKPLPPPKLDEVLFKSAVNIGDGAVKTEFENRCHKWAKFLIFHFPIDKEMKWDGTAFATWIYDSHPDLKKKYIDATAALAARPAAKTRTPSIPAPERRSQSKGTPELQSSRSARASRRGSHEDVEMKDVSSGPSKSPPAQRSRNSVEPPKPITKSHVPLPARYAHLQQQEIAKSSPAIQPPSTPKPSLPPTADPATTSGSDPVVDRLLGILQDASAGLKPEKVMPTRVHGYLYQKCKVRKYAAAPLITAHYAPQLLARLDQAWHGTPYYNWLKDVAGHPPSDPDLITVEEMPDSTFRRGTAVGRTSKPPASATPATYTERDESEEDTRQPPAGTRRSGKGAGLRPQASSKKRYMSEMDDSAVSDGRRGRKSMKLMQTSDSEEDDDDSSDAASPAAQEDIIDDILGDRIPAPKDAVRIVVHAERIPTISPAGPNGTWVCGQEGCDYVVRSAEEPAGQDLIQHHFKDHEAQAEKINLAMKESRGQLPINHLLDKIQAIGQTALAKQRGKLNGEPLAPPIKRRLLV</sequence>
<protein>
    <submittedName>
        <fullName evidence="2">Uncharacterized protein</fullName>
    </submittedName>
</protein>
<evidence type="ECO:0000256" key="1">
    <source>
        <dbReference type="SAM" id="MobiDB-lite"/>
    </source>
</evidence>
<feature type="compositionally biased region" description="Basic and acidic residues" evidence="1">
    <location>
        <begin position="287"/>
        <end position="296"/>
    </location>
</feature>